<evidence type="ECO:0000259" key="7">
    <source>
        <dbReference type="PROSITE" id="PS50262"/>
    </source>
</evidence>
<feature type="domain" description="G-protein coupled receptors family 1 profile" evidence="7">
    <location>
        <begin position="23"/>
        <end position="290"/>
    </location>
</feature>
<evidence type="ECO:0000256" key="4">
    <source>
        <dbReference type="ARBA" id="ARBA00023136"/>
    </source>
</evidence>
<keyword evidence="3 6" id="KW-1133">Transmembrane helix</keyword>
<dbReference type="PROSITE" id="PS50262">
    <property type="entry name" value="G_PROTEIN_RECEP_F1_2"/>
    <property type="match status" value="1"/>
</dbReference>
<dbReference type="InterPro" id="IPR017452">
    <property type="entry name" value="GPCR_Rhodpsn_7TM"/>
</dbReference>
<keyword evidence="5" id="KW-0807">Transducer</keyword>
<feature type="transmembrane region" description="Helical" evidence="6">
    <location>
        <begin position="231"/>
        <end position="254"/>
    </location>
</feature>
<sequence length="340" mass="38884">MLLTGFGPIALLLLVTVIIGLFGNTMSLFVFSRRNMMRSSIGVFLLALTCVDIVLLILSVFTFVVPVLPIWQQNDPDWQIYTAIMLKTAYPLNMIAQTCSVCLMLAITTERWIAVCRPLQVKSWCRPGRSARMCATIVIVSILYNAIRYFEFQLVWANGSVVSFQKLLRDPEKSRWYYVGYYTILYNVTHFIFPFTVMTIANYQIVTTLVRRKKSCPLLTTQQLKEQKTTVMLLMVTTAFVICNTLVFSLNILESVFPKFSAEWIGTFSVLNDWANYLVVFNSASTFLIYLIFSAKYKQTVLVACRRWRGKVREGSWSNATGLTSLPAHKKELICTMSMK</sequence>
<dbReference type="PRINTS" id="PR00237">
    <property type="entry name" value="GPCRRHODOPSN"/>
</dbReference>
<gene>
    <name evidence="8" type="ORF">CAUJ_LOCUS13233</name>
</gene>
<feature type="transmembrane region" description="Helical" evidence="6">
    <location>
        <begin position="274"/>
        <end position="293"/>
    </location>
</feature>
<dbReference type="Pfam" id="PF00001">
    <property type="entry name" value="7tm_1"/>
    <property type="match status" value="1"/>
</dbReference>
<protein>
    <recommendedName>
        <fullName evidence="7">G-protein coupled receptors family 1 profile domain-containing protein</fullName>
    </recommendedName>
</protein>
<feature type="transmembrane region" description="Helical" evidence="6">
    <location>
        <begin position="88"/>
        <end position="109"/>
    </location>
</feature>
<dbReference type="AlphaFoldDB" id="A0A8S1HMV6"/>
<dbReference type="CDD" id="cd14978">
    <property type="entry name" value="7tmA_FMRFamide_R-like"/>
    <property type="match status" value="1"/>
</dbReference>
<evidence type="ECO:0000256" key="5">
    <source>
        <dbReference type="RuleBase" id="RU000688"/>
    </source>
</evidence>
<feature type="transmembrane region" description="Helical" evidence="6">
    <location>
        <begin position="130"/>
        <end position="147"/>
    </location>
</feature>
<dbReference type="GO" id="GO:0004930">
    <property type="term" value="F:G protein-coupled receptor activity"/>
    <property type="evidence" value="ECO:0007669"/>
    <property type="project" value="UniProtKB-KW"/>
</dbReference>
<evidence type="ECO:0000313" key="9">
    <source>
        <dbReference type="Proteomes" id="UP000835052"/>
    </source>
</evidence>
<feature type="transmembrane region" description="Helical" evidence="6">
    <location>
        <begin position="191"/>
        <end position="210"/>
    </location>
</feature>
<keyword evidence="9" id="KW-1185">Reference proteome</keyword>
<dbReference type="Gene3D" id="1.20.1070.10">
    <property type="entry name" value="Rhodopsin 7-helix transmembrane proteins"/>
    <property type="match status" value="1"/>
</dbReference>
<reference evidence="8" key="1">
    <citation type="submission" date="2020-10" db="EMBL/GenBank/DDBJ databases">
        <authorList>
            <person name="Kikuchi T."/>
        </authorList>
    </citation>
    <scope>NUCLEOTIDE SEQUENCE</scope>
    <source>
        <strain evidence="8">NKZ352</strain>
    </source>
</reference>
<comment type="similarity">
    <text evidence="5">Belongs to the G-protein coupled receptor 1 family.</text>
</comment>
<evidence type="ECO:0000256" key="1">
    <source>
        <dbReference type="ARBA" id="ARBA00004370"/>
    </source>
</evidence>
<dbReference type="OrthoDB" id="10011262at2759"/>
<name>A0A8S1HMV6_9PELO</name>
<feature type="transmembrane region" description="Helical" evidence="6">
    <location>
        <begin position="6"/>
        <end position="31"/>
    </location>
</feature>
<organism evidence="8 9">
    <name type="scientific">Caenorhabditis auriculariae</name>
    <dbReference type="NCBI Taxonomy" id="2777116"/>
    <lineage>
        <taxon>Eukaryota</taxon>
        <taxon>Metazoa</taxon>
        <taxon>Ecdysozoa</taxon>
        <taxon>Nematoda</taxon>
        <taxon>Chromadorea</taxon>
        <taxon>Rhabditida</taxon>
        <taxon>Rhabditina</taxon>
        <taxon>Rhabditomorpha</taxon>
        <taxon>Rhabditoidea</taxon>
        <taxon>Rhabditidae</taxon>
        <taxon>Peloderinae</taxon>
        <taxon>Caenorhabditis</taxon>
    </lineage>
</organism>
<dbReference type="PANTHER" id="PTHR47323">
    <property type="entry name" value="FMRFAMIDE PEPTIDE RECEPTOR FAMILY-RELATED"/>
    <property type="match status" value="1"/>
</dbReference>
<keyword evidence="4 6" id="KW-0472">Membrane</keyword>
<dbReference type="PANTHER" id="PTHR47323:SF4">
    <property type="entry name" value="FMRFAMIDE PEPTIDE RECEPTOR FRPR-18"/>
    <property type="match status" value="1"/>
</dbReference>
<dbReference type="InterPro" id="IPR053352">
    <property type="entry name" value="FMRFamide_rcpt"/>
</dbReference>
<comment type="caution">
    <text evidence="8">The sequence shown here is derived from an EMBL/GenBank/DDBJ whole genome shotgun (WGS) entry which is preliminary data.</text>
</comment>
<feature type="transmembrane region" description="Helical" evidence="6">
    <location>
        <begin position="43"/>
        <end position="68"/>
    </location>
</feature>
<dbReference type="GO" id="GO:0016020">
    <property type="term" value="C:membrane"/>
    <property type="evidence" value="ECO:0007669"/>
    <property type="project" value="UniProtKB-SubCell"/>
</dbReference>
<evidence type="ECO:0000256" key="6">
    <source>
        <dbReference type="SAM" id="Phobius"/>
    </source>
</evidence>
<evidence type="ECO:0000313" key="8">
    <source>
        <dbReference type="EMBL" id="CAD6197324.1"/>
    </source>
</evidence>
<dbReference type="SMART" id="SM01381">
    <property type="entry name" value="7TM_GPCR_Srsx"/>
    <property type="match status" value="1"/>
</dbReference>
<keyword evidence="5" id="KW-0297">G-protein coupled receptor</keyword>
<proteinExistence type="inferred from homology"/>
<dbReference type="EMBL" id="CAJGYM010000091">
    <property type="protein sequence ID" value="CAD6197324.1"/>
    <property type="molecule type" value="Genomic_DNA"/>
</dbReference>
<evidence type="ECO:0000256" key="3">
    <source>
        <dbReference type="ARBA" id="ARBA00022989"/>
    </source>
</evidence>
<dbReference type="Proteomes" id="UP000835052">
    <property type="component" value="Unassembled WGS sequence"/>
</dbReference>
<accession>A0A8S1HMV6</accession>
<dbReference type="InterPro" id="IPR000276">
    <property type="entry name" value="GPCR_Rhodpsn"/>
</dbReference>
<dbReference type="SUPFAM" id="SSF81321">
    <property type="entry name" value="Family A G protein-coupled receptor-like"/>
    <property type="match status" value="1"/>
</dbReference>
<keyword evidence="2 5" id="KW-0812">Transmembrane</keyword>
<evidence type="ECO:0000256" key="2">
    <source>
        <dbReference type="ARBA" id="ARBA00022692"/>
    </source>
</evidence>
<dbReference type="PROSITE" id="PS00237">
    <property type="entry name" value="G_PROTEIN_RECEP_F1_1"/>
    <property type="match status" value="1"/>
</dbReference>
<comment type="subcellular location">
    <subcellularLocation>
        <location evidence="1">Membrane</location>
    </subcellularLocation>
</comment>
<keyword evidence="5" id="KW-0675">Receptor</keyword>